<dbReference type="Proteomes" id="UP000799438">
    <property type="component" value="Unassembled WGS sequence"/>
</dbReference>
<protein>
    <submittedName>
        <fullName evidence="3">Uncharacterized protein</fullName>
    </submittedName>
</protein>
<evidence type="ECO:0000313" key="3">
    <source>
        <dbReference type="EMBL" id="KAF2136803.1"/>
    </source>
</evidence>
<reference evidence="3" key="1">
    <citation type="journal article" date="2020" name="Stud. Mycol.">
        <title>101 Dothideomycetes genomes: a test case for predicting lifestyles and emergence of pathogens.</title>
        <authorList>
            <person name="Haridas S."/>
            <person name="Albert R."/>
            <person name="Binder M."/>
            <person name="Bloem J."/>
            <person name="Labutti K."/>
            <person name="Salamov A."/>
            <person name="Andreopoulos B."/>
            <person name="Baker S."/>
            <person name="Barry K."/>
            <person name="Bills G."/>
            <person name="Bluhm B."/>
            <person name="Cannon C."/>
            <person name="Castanera R."/>
            <person name="Culley D."/>
            <person name="Daum C."/>
            <person name="Ezra D."/>
            <person name="Gonzalez J."/>
            <person name="Henrissat B."/>
            <person name="Kuo A."/>
            <person name="Liang C."/>
            <person name="Lipzen A."/>
            <person name="Lutzoni F."/>
            <person name="Magnuson J."/>
            <person name="Mondo S."/>
            <person name="Nolan M."/>
            <person name="Ohm R."/>
            <person name="Pangilinan J."/>
            <person name="Park H.-J."/>
            <person name="Ramirez L."/>
            <person name="Alfaro M."/>
            <person name="Sun H."/>
            <person name="Tritt A."/>
            <person name="Yoshinaga Y."/>
            <person name="Zwiers L.-H."/>
            <person name="Turgeon B."/>
            <person name="Goodwin S."/>
            <person name="Spatafora J."/>
            <person name="Crous P."/>
            <person name="Grigoriev I."/>
        </authorList>
    </citation>
    <scope>NUCLEOTIDE SEQUENCE</scope>
    <source>
        <strain evidence="3">CBS 121167</strain>
    </source>
</reference>
<sequence length="135" mass="15610">MWHHTSDFPTRMLTLHFISPRHLHPNGPNPLTTISVSQLTPQHWDRAETMAGMHCLKCIHLLFFYFFSSFTGNKDSLHSGRLIITRQTSSIGKEGHNTAGAWNESSFKPILMQFAFSFLFNFLPHFLHFLWHDGA</sequence>
<dbReference type="RefSeq" id="XP_033392521.1">
    <property type="nucleotide sequence ID" value="XM_033535141.1"/>
</dbReference>
<keyword evidence="1" id="KW-1133">Transmembrane helix</keyword>
<dbReference type="GeneID" id="54292635"/>
<evidence type="ECO:0000313" key="2">
    <source>
        <dbReference type="EMBL" id="KAF2136123.1"/>
    </source>
</evidence>
<accession>A0A6A6B040</accession>
<feature type="transmembrane region" description="Helical" evidence="1">
    <location>
        <begin position="110"/>
        <end position="131"/>
    </location>
</feature>
<proteinExistence type="predicted"/>
<organism evidence="3 4">
    <name type="scientific">Aplosporella prunicola CBS 121167</name>
    <dbReference type="NCBI Taxonomy" id="1176127"/>
    <lineage>
        <taxon>Eukaryota</taxon>
        <taxon>Fungi</taxon>
        <taxon>Dikarya</taxon>
        <taxon>Ascomycota</taxon>
        <taxon>Pezizomycotina</taxon>
        <taxon>Dothideomycetes</taxon>
        <taxon>Dothideomycetes incertae sedis</taxon>
        <taxon>Botryosphaeriales</taxon>
        <taxon>Aplosporellaceae</taxon>
        <taxon>Aplosporella</taxon>
    </lineage>
</organism>
<gene>
    <name evidence="3" type="ORF">K452DRAFT_118265</name>
    <name evidence="2" type="ORF">K452DRAFT_148203</name>
</gene>
<dbReference type="EMBL" id="ML995533">
    <property type="protein sequence ID" value="KAF2136123.1"/>
    <property type="molecule type" value="Genomic_DNA"/>
</dbReference>
<evidence type="ECO:0000256" key="1">
    <source>
        <dbReference type="SAM" id="Phobius"/>
    </source>
</evidence>
<keyword evidence="4" id="KW-1185">Reference proteome</keyword>
<dbReference type="AlphaFoldDB" id="A0A6A6B040"/>
<keyword evidence="1" id="KW-0812">Transmembrane</keyword>
<dbReference type="EMBL" id="ML995512">
    <property type="protein sequence ID" value="KAF2136803.1"/>
    <property type="molecule type" value="Genomic_DNA"/>
</dbReference>
<keyword evidence="1" id="KW-0472">Membrane</keyword>
<evidence type="ECO:0000313" key="4">
    <source>
        <dbReference type="Proteomes" id="UP000799438"/>
    </source>
</evidence>
<name>A0A6A6B040_9PEZI</name>